<accession>A0A2U3ACA2</accession>
<feature type="region of interest" description="Alpha N-terminal domain (alpha-NTD)" evidence="11">
    <location>
        <begin position="1"/>
        <end position="230"/>
    </location>
</feature>
<dbReference type="InterPro" id="IPR036603">
    <property type="entry name" value="RBP11-like"/>
</dbReference>
<comment type="similarity">
    <text evidence="1 11">Belongs to the RNA polymerase alpha chain family.</text>
</comment>
<dbReference type="GO" id="GO:0000428">
    <property type="term" value="C:DNA-directed RNA polymerase complex"/>
    <property type="evidence" value="ECO:0007669"/>
    <property type="project" value="UniProtKB-KW"/>
</dbReference>
<dbReference type="Pfam" id="PF01193">
    <property type="entry name" value="RNA_pol_L"/>
    <property type="match status" value="1"/>
</dbReference>
<reference evidence="14 16" key="2">
    <citation type="submission" date="2019-03" db="EMBL/GenBank/DDBJ databases">
        <title>Genomic Encyclopedia of Type Strains, Phase IV (KMG-IV): sequencing the most valuable type-strain genomes for metagenomic binning, comparative biology and taxonomic classification.</title>
        <authorList>
            <person name="Goeker M."/>
        </authorList>
    </citation>
    <scope>NUCLEOTIDE SEQUENCE [LARGE SCALE GENOMIC DNA]</scope>
    <source>
        <strain evidence="14 16">DSM 20580</strain>
    </source>
</reference>
<evidence type="ECO:0000313" key="13">
    <source>
        <dbReference type="EMBL" id="STX11110.1"/>
    </source>
</evidence>
<dbReference type="NCBIfam" id="NF003515">
    <property type="entry name" value="PRK05182.2-1"/>
    <property type="match status" value="1"/>
</dbReference>
<keyword evidence="16" id="KW-1185">Reference proteome</keyword>
<evidence type="ECO:0000256" key="9">
    <source>
        <dbReference type="ARBA" id="ARBA00033070"/>
    </source>
</evidence>
<organism evidence="13 15">
    <name type="scientific">Kurthia zopfii</name>
    <dbReference type="NCBI Taxonomy" id="1650"/>
    <lineage>
        <taxon>Bacteria</taxon>
        <taxon>Bacillati</taxon>
        <taxon>Bacillota</taxon>
        <taxon>Bacilli</taxon>
        <taxon>Bacillales</taxon>
        <taxon>Caryophanaceae</taxon>
        <taxon>Kurthia</taxon>
    </lineage>
</organism>
<dbReference type="InterPro" id="IPR036643">
    <property type="entry name" value="RNApol_insert_sf"/>
</dbReference>
<dbReference type="Pfam" id="PF03118">
    <property type="entry name" value="RNA_pol_A_CTD"/>
    <property type="match status" value="1"/>
</dbReference>
<dbReference type="HAMAP" id="MF_00059">
    <property type="entry name" value="RNApol_bact_RpoA"/>
    <property type="match status" value="1"/>
</dbReference>
<feature type="region of interest" description="Alpha C-terminal domain (alpha-CTD)" evidence="11">
    <location>
        <begin position="247"/>
        <end position="314"/>
    </location>
</feature>
<dbReference type="NCBIfam" id="TIGR02027">
    <property type="entry name" value="rpoA"/>
    <property type="match status" value="1"/>
</dbReference>
<dbReference type="Gene3D" id="1.10.150.20">
    <property type="entry name" value="5' to 3' exonuclease, C-terminal subdomain"/>
    <property type="match status" value="1"/>
</dbReference>
<evidence type="ECO:0000256" key="5">
    <source>
        <dbReference type="ARBA" id="ARBA00022679"/>
    </source>
</evidence>
<comment type="caution">
    <text evidence="13">The sequence shown here is derived from an EMBL/GenBank/DDBJ whole genome shotgun (WGS) entry which is preliminary data.</text>
</comment>
<dbReference type="GO" id="GO:0003899">
    <property type="term" value="F:DNA-directed RNA polymerase activity"/>
    <property type="evidence" value="ECO:0007669"/>
    <property type="project" value="UniProtKB-UniRule"/>
</dbReference>
<comment type="function">
    <text evidence="11">DNA-dependent RNA polymerase catalyzes the transcription of DNA into RNA using the four ribonucleoside triphosphates as substrates.</text>
</comment>
<dbReference type="Gene3D" id="2.170.120.12">
    <property type="entry name" value="DNA-directed RNA polymerase, insert domain"/>
    <property type="match status" value="1"/>
</dbReference>
<dbReference type="GO" id="GO:0046983">
    <property type="term" value="F:protein dimerization activity"/>
    <property type="evidence" value="ECO:0007669"/>
    <property type="project" value="InterPro"/>
</dbReference>
<dbReference type="NCBIfam" id="NF003513">
    <property type="entry name" value="PRK05182.1-2"/>
    <property type="match status" value="1"/>
</dbReference>
<reference evidence="13 15" key="1">
    <citation type="submission" date="2018-06" db="EMBL/GenBank/DDBJ databases">
        <authorList>
            <consortium name="Pathogen Informatics"/>
            <person name="Doyle S."/>
        </authorList>
    </citation>
    <scope>NUCLEOTIDE SEQUENCE [LARGE SCALE GENOMIC DNA]</scope>
    <source>
        <strain evidence="13 15">NCTC10597</strain>
    </source>
</reference>
<dbReference type="EMBL" id="SNZG01000021">
    <property type="protein sequence ID" value="TDR37066.1"/>
    <property type="molecule type" value="Genomic_DNA"/>
</dbReference>
<dbReference type="NCBIfam" id="NF003519">
    <property type="entry name" value="PRK05182.2-5"/>
    <property type="match status" value="1"/>
</dbReference>
<evidence type="ECO:0000256" key="6">
    <source>
        <dbReference type="ARBA" id="ARBA00022695"/>
    </source>
</evidence>
<dbReference type="FunFam" id="2.170.120.12:FF:000001">
    <property type="entry name" value="DNA-directed RNA polymerase subunit alpha"/>
    <property type="match status" value="1"/>
</dbReference>
<dbReference type="Pfam" id="PF01000">
    <property type="entry name" value="RNA_pol_A_bac"/>
    <property type="match status" value="1"/>
</dbReference>
<evidence type="ECO:0000256" key="7">
    <source>
        <dbReference type="ARBA" id="ARBA00023163"/>
    </source>
</evidence>
<dbReference type="AlphaFoldDB" id="A0A2U3ACA2"/>
<comment type="domain">
    <text evidence="11">The N-terminal domain is essential for RNAP assembly and basal transcription, whereas the C-terminal domain is involved in interaction with transcriptional regulators and with upstream promoter elements.</text>
</comment>
<dbReference type="SUPFAM" id="SSF56553">
    <property type="entry name" value="Insert subdomain of RNA polymerase alpha subunit"/>
    <property type="match status" value="1"/>
</dbReference>
<dbReference type="InterPro" id="IPR011260">
    <property type="entry name" value="RNAP_asu_C"/>
</dbReference>
<dbReference type="EC" id="2.7.7.6" evidence="2 11"/>
<comment type="subunit">
    <text evidence="11">Homodimer. The RNAP catalytic core consists of 2 alpha, 1 beta, 1 beta' and 1 omega subunit. When a sigma factor is associated with the core the holoenzyme is formed, which can initiate transcription.</text>
</comment>
<keyword evidence="5 11" id="KW-0808">Transferase</keyword>
<evidence type="ECO:0000313" key="14">
    <source>
        <dbReference type="EMBL" id="TDR37066.1"/>
    </source>
</evidence>
<evidence type="ECO:0000256" key="10">
    <source>
        <dbReference type="ARBA" id="ARBA00048552"/>
    </source>
</evidence>
<dbReference type="GO" id="GO:0005737">
    <property type="term" value="C:cytoplasm"/>
    <property type="evidence" value="ECO:0007669"/>
    <property type="project" value="UniProtKB-ARBA"/>
</dbReference>
<sequence>MIEIEKPKIETVEISNDLKYGKFVVEPLERGYGTTLGNSLRRILLSSLPGAAITSIQIDGVLHEFSTIEGVVEDVASIILNLKKLALKIYSDEEKVIEIDFSGEGVITAADIMHDSDVEVLNPDLYIATVAKNGHLRMRMHAQRGRGYTPADQNKREDLPIGVIPIDSIYTPVSRVNFTVENTRVGQSSDFDKLSLDVWTDGSIGPKEAISLGAKILTEHLNIFVGLTDEAKTAEIMVEKEEDQKEKVLEMTIEELDLSVRSYNCLKRAGINTVLELANKSEDDMMKVRNLGRKSLEEVKAKLEELGLGLREED</sequence>
<dbReference type="Proteomes" id="UP000254330">
    <property type="component" value="Unassembled WGS sequence"/>
</dbReference>
<dbReference type="EMBL" id="UGNP01000001">
    <property type="protein sequence ID" value="STX11110.1"/>
    <property type="molecule type" value="Genomic_DNA"/>
</dbReference>
<evidence type="ECO:0000259" key="12">
    <source>
        <dbReference type="SMART" id="SM00662"/>
    </source>
</evidence>
<dbReference type="SUPFAM" id="SSF47789">
    <property type="entry name" value="C-terminal domain of RNA polymerase alpha subunit"/>
    <property type="match status" value="1"/>
</dbReference>
<evidence type="ECO:0000256" key="2">
    <source>
        <dbReference type="ARBA" id="ARBA00012418"/>
    </source>
</evidence>
<evidence type="ECO:0000256" key="8">
    <source>
        <dbReference type="ARBA" id="ARBA00032524"/>
    </source>
</evidence>
<feature type="domain" description="DNA-directed RNA polymerase RpoA/D/Rpb3-type" evidence="12">
    <location>
        <begin position="20"/>
        <end position="227"/>
    </location>
</feature>
<gene>
    <name evidence="11 13" type="primary">rpoA</name>
    <name evidence="14" type="ORF">DFR61_12158</name>
    <name evidence="13" type="ORF">NCTC10597_02917</name>
</gene>
<dbReference type="CDD" id="cd06928">
    <property type="entry name" value="RNAP_alpha_NTD"/>
    <property type="match status" value="1"/>
</dbReference>
<name>A0A2U3ACA2_9BACL</name>
<evidence type="ECO:0000313" key="16">
    <source>
        <dbReference type="Proteomes" id="UP000294641"/>
    </source>
</evidence>
<evidence type="ECO:0000256" key="1">
    <source>
        <dbReference type="ARBA" id="ARBA00007123"/>
    </source>
</evidence>
<protein>
    <recommendedName>
        <fullName evidence="3 11">DNA-directed RNA polymerase subunit alpha</fullName>
        <shortName evidence="11">RNAP subunit alpha</shortName>
        <ecNumber evidence="2 11">2.7.7.6</ecNumber>
    </recommendedName>
    <alternativeName>
        <fullName evidence="9 11">RNA polymerase subunit alpha</fullName>
    </alternativeName>
    <alternativeName>
        <fullName evidence="8 11">Transcriptase subunit alpha</fullName>
    </alternativeName>
</protein>
<dbReference type="FunFam" id="1.10.150.20:FF:000001">
    <property type="entry name" value="DNA-directed RNA polymerase subunit alpha"/>
    <property type="match status" value="1"/>
</dbReference>
<dbReference type="GO" id="GO:0003677">
    <property type="term" value="F:DNA binding"/>
    <property type="evidence" value="ECO:0007669"/>
    <property type="project" value="UniProtKB-UniRule"/>
</dbReference>
<proteinExistence type="inferred from homology"/>
<keyword evidence="7 11" id="KW-0804">Transcription</keyword>
<dbReference type="NCBIfam" id="NF003516">
    <property type="entry name" value="PRK05182.2-2"/>
    <property type="match status" value="1"/>
</dbReference>
<dbReference type="InterPro" id="IPR011262">
    <property type="entry name" value="DNA-dir_RNA_pol_insert"/>
</dbReference>
<dbReference type="OrthoDB" id="9805706at2"/>
<dbReference type="Proteomes" id="UP000294641">
    <property type="component" value="Unassembled WGS sequence"/>
</dbReference>
<comment type="catalytic activity">
    <reaction evidence="10 11">
        <text>RNA(n) + a ribonucleoside 5'-triphosphate = RNA(n+1) + diphosphate</text>
        <dbReference type="Rhea" id="RHEA:21248"/>
        <dbReference type="Rhea" id="RHEA-COMP:14527"/>
        <dbReference type="Rhea" id="RHEA-COMP:17342"/>
        <dbReference type="ChEBI" id="CHEBI:33019"/>
        <dbReference type="ChEBI" id="CHEBI:61557"/>
        <dbReference type="ChEBI" id="CHEBI:140395"/>
        <dbReference type="EC" id="2.7.7.6"/>
    </reaction>
</comment>
<evidence type="ECO:0000256" key="11">
    <source>
        <dbReference type="HAMAP-Rule" id="MF_00059"/>
    </source>
</evidence>
<dbReference type="InterPro" id="IPR011263">
    <property type="entry name" value="DNA-dir_RNA_pol_RpoA/D/Rpb3"/>
</dbReference>
<evidence type="ECO:0000256" key="4">
    <source>
        <dbReference type="ARBA" id="ARBA00022478"/>
    </source>
</evidence>
<dbReference type="Gene3D" id="3.30.1360.10">
    <property type="entry name" value="RNA polymerase, RBP11-like subunit"/>
    <property type="match status" value="1"/>
</dbReference>
<dbReference type="SUPFAM" id="SSF55257">
    <property type="entry name" value="RBP11-like subunits of RNA polymerase"/>
    <property type="match status" value="1"/>
</dbReference>
<dbReference type="SMART" id="SM00662">
    <property type="entry name" value="RPOLD"/>
    <property type="match status" value="1"/>
</dbReference>
<dbReference type="RefSeq" id="WP_109349852.1">
    <property type="nucleotide sequence ID" value="NZ_BJUE01000015.1"/>
</dbReference>
<keyword evidence="6 11" id="KW-0548">Nucleotidyltransferase</keyword>
<dbReference type="GO" id="GO:0006351">
    <property type="term" value="P:DNA-templated transcription"/>
    <property type="evidence" value="ECO:0007669"/>
    <property type="project" value="UniProtKB-UniRule"/>
</dbReference>
<keyword evidence="4 11" id="KW-0240">DNA-directed RNA polymerase</keyword>
<dbReference type="InterPro" id="IPR011773">
    <property type="entry name" value="DNA-dir_RpoA"/>
</dbReference>
<evidence type="ECO:0000256" key="3">
    <source>
        <dbReference type="ARBA" id="ARBA00015972"/>
    </source>
</evidence>
<evidence type="ECO:0000313" key="15">
    <source>
        <dbReference type="Proteomes" id="UP000254330"/>
    </source>
</evidence>